<sequence length="430" mass="47892">MTTLKFADTHNMVVFLSKPKESDGFEQIVDFLNAHPIKYALTVNPTIYTSCIEQFRATIKAKTVNGEVQLQALVDGKKIVITELTNLEIVSGKFLMYPRNMRRAGKGFSGRETPLFQTMVVQDQEEICEGSAMPTDPHHTPTIIQTSTSQPQRKQRPRKPMRKDTKIPQSSGPIDNVADEAINEEMDDSLEKAATTATSLDAEQDRELYDDNFGHSCFHHVSFFYSLCLIKSRIPTGGDPRRQETMGDTIAQTRSENVFKPSNDPLLARVIDLEKSKTSQAQEITSLKWRVRRLEKKGGSRTHKLKRPYKVGLSARVKSSKESLGEKDASKQRRISNIDADAGISLVSTHFNVDTHMFGVHDLVGDEMIVETEVASKDVNLSVDEVTLAQVLAALKSAKPKANKVLIQEPEQVTPPNGAWTEYMSGGVTS</sequence>
<accession>A0ABQ5G199</accession>
<feature type="region of interest" description="Disordered" evidence="1">
    <location>
        <begin position="130"/>
        <end position="176"/>
    </location>
</feature>
<organism evidence="2 3">
    <name type="scientific">Tanacetum coccineum</name>
    <dbReference type="NCBI Taxonomy" id="301880"/>
    <lineage>
        <taxon>Eukaryota</taxon>
        <taxon>Viridiplantae</taxon>
        <taxon>Streptophyta</taxon>
        <taxon>Embryophyta</taxon>
        <taxon>Tracheophyta</taxon>
        <taxon>Spermatophyta</taxon>
        <taxon>Magnoliopsida</taxon>
        <taxon>eudicotyledons</taxon>
        <taxon>Gunneridae</taxon>
        <taxon>Pentapetalae</taxon>
        <taxon>asterids</taxon>
        <taxon>campanulids</taxon>
        <taxon>Asterales</taxon>
        <taxon>Asteraceae</taxon>
        <taxon>Asteroideae</taxon>
        <taxon>Anthemideae</taxon>
        <taxon>Anthemidinae</taxon>
        <taxon>Tanacetum</taxon>
    </lineage>
</organism>
<reference evidence="2" key="1">
    <citation type="journal article" date="2022" name="Int. J. Mol. Sci.">
        <title>Draft Genome of Tanacetum Coccineum: Genomic Comparison of Closely Related Tanacetum-Family Plants.</title>
        <authorList>
            <person name="Yamashiro T."/>
            <person name="Shiraishi A."/>
            <person name="Nakayama K."/>
            <person name="Satake H."/>
        </authorList>
    </citation>
    <scope>NUCLEOTIDE SEQUENCE</scope>
</reference>
<evidence type="ECO:0000256" key="1">
    <source>
        <dbReference type="SAM" id="MobiDB-lite"/>
    </source>
</evidence>
<evidence type="ECO:0000313" key="3">
    <source>
        <dbReference type="Proteomes" id="UP001151760"/>
    </source>
</evidence>
<comment type="caution">
    <text evidence="2">The sequence shown here is derived from an EMBL/GenBank/DDBJ whole genome shotgun (WGS) entry which is preliminary data.</text>
</comment>
<dbReference type="EMBL" id="BQNB010017983">
    <property type="protein sequence ID" value="GJT69388.1"/>
    <property type="molecule type" value="Genomic_DNA"/>
</dbReference>
<evidence type="ECO:0000313" key="2">
    <source>
        <dbReference type="EMBL" id="GJT69388.1"/>
    </source>
</evidence>
<reference evidence="2" key="2">
    <citation type="submission" date="2022-01" db="EMBL/GenBank/DDBJ databases">
        <authorList>
            <person name="Yamashiro T."/>
            <person name="Shiraishi A."/>
            <person name="Satake H."/>
            <person name="Nakayama K."/>
        </authorList>
    </citation>
    <scope>NUCLEOTIDE SEQUENCE</scope>
</reference>
<gene>
    <name evidence="2" type="ORF">Tco_1028674</name>
</gene>
<protein>
    <submittedName>
        <fullName evidence="2">Uncharacterized protein</fullName>
    </submittedName>
</protein>
<dbReference type="Proteomes" id="UP001151760">
    <property type="component" value="Unassembled WGS sequence"/>
</dbReference>
<proteinExistence type="predicted"/>
<keyword evidence="3" id="KW-1185">Reference proteome</keyword>
<name>A0ABQ5G199_9ASTR</name>